<protein>
    <submittedName>
        <fullName evidence="1">Uncharacterized protein</fullName>
    </submittedName>
</protein>
<dbReference type="EMBL" id="KN831990">
    <property type="protein sequence ID" value="KIO01192.1"/>
    <property type="molecule type" value="Genomic_DNA"/>
</dbReference>
<accession>A0A0C3JUP9</accession>
<keyword evidence="2" id="KW-1185">Reference proteome</keyword>
<reference evidence="1 2" key="1">
    <citation type="submission" date="2014-04" db="EMBL/GenBank/DDBJ databases">
        <authorList>
            <consortium name="DOE Joint Genome Institute"/>
            <person name="Kuo A."/>
            <person name="Kohler A."/>
            <person name="Costa M.D."/>
            <person name="Nagy L.G."/>
            <person name="Floudas D."/>
            <person name="Copeland A."/>
            <person name="Barry K.W."/>
            <person name="Cichocki N."/>
            <person name="Veneault-Fourrey C."/>
            <person name="LaButti K."/>
            <person name="Lindquist E.A."/>
            <person name="Lipzen A."/>
            <person name="Lundell T."/>
            <person name="Morin E."/>
            <person name="Murat C."/>
            <person name="Sun H."/>
            <person name="Tunlid A."/>
            <person name="Henrissat B."/>
            <person name="Grigoriev I.V."/>
            <person name="Hibbett D.S."/>
            <person name="Martin F."/>
            <person name="Nordberg H.P."/>
            <person name="Cantor M.N."/>
            <person name="Hua S.X."/>
        </authorList>
    </citation>
    <scope>NUCLEOTIDE SEQUENCE [LARGE SCALE GENOMIC DNA]</scope>
    <source>
        <strain evidence="1 2">Marx 270</strain>
    </source>
</reference>
<sequence>MAPTTVKFIENVIILEVENLLQGWPAYVINFTPENPGLHKLILHLKNLKKYVKVDSDDEDEATIAEYHRLIIGMLTSNSDMKIMVTAIQPEEALQSGSPEDTSDKETSNDKEMTCNMMLLTTMLTVPIQLHGTLNQFPPVKHKTFNENWPPCCPCTFCKISPHTLIMMHDTFLTFPAVVRPVLEAISSGSGEEVAKSSGVSKV</sequence>
<name>A0A0C3JUP9_PISTI</name>
<dbReference type="InParanoid" id="A0A0C3JUP9"/>
<dbReference type="AlphaFoldDB" id="A0A0C3JUP9"/>
<dbReference type="Proteomes" id="UP000054217">
    <property type="component" value="Unassembled WGS sequence"/>
</dbReference>
<evidence type="ECO:0000313" key="2">
    <source>
        <dbReference type="Proteomes" id="UP000054217"/>
    </source>
</evidence>
<dbReference type="OrthoDB" id="2611774at2759"/>
<reference evidence="2" key="2">
    <citation type="submission" date="2015-01" db="EMBL/GenBank/DDBJ databases">
        <title>Evolutionary Origins and Diversification of the Mycorrhizal Mutualists.</title>
        <authorList>
            <consortium name="DOE Joint Genome Institute"/>
            <consortium name="Mycorrhizal Genomics Consortium"/>
            <person name="Kohler A."/>
            <person name="Kuo A."/>
            <person name="Nagy L.G."/>
            <person name="Floudas D."/>
            <person name="Copeland A."/>
            <person name="Barry K.W."/>
            <person name="Cichocki N."/>
            <person name="Veneault-Fourrey C."/>
            <person name="LaButti K."/>
            <person name="Lindquist E.A."/>
            <person name="Lipzen A."/>
            <person name="Lundell T."/>
            <person name="Morin E."/>
            <person name="Murat C."/>
            <person name="Riley R."/>
            <person name="Ohm R."/>
            <person name="Sun H."/>
            <person name="Tunlid A."/>
            <person name="Henrissat B."/>
            <person name="Grigoriev I.V."/>
            <person name="Hibbett D.S."/>
            <person name="Martin F."/>
        </authorList>
    </citation>
    <scope>NUCLEOTIDE SEQUENCE [LARGE SCALE GENOMIC DNA]</scope>
    <source>
        <strain evidence="2">Marx 270</strain>
    </source>
</reference>
<organism evidence="1 2">
    <name type="scientific">Pisolithus tinctorius Marx 270</name>
    <dbReference type="NCBI Taxonomy" id="870435"/>
    <lineage>
        <taxon>Eukaryota</taxon>
        <taxon>Fungi</taxon>
        <taxon>Dikarya</taxon>
        <taxon>Basidiomycota</taxon>
        <taxon>Agaricomycotina</taxon>
        <taxon>Agaricomycetes</taxon>
        <taxon>Agaricomycetidae</taxon>
        <taxon>Boletales</taxon>
        <taxon>Sclerodermatineae</taxon>
        <taxon>Pisolithaceae</taxon>
        <taxon>Pisolithus</taxon>
    </lineage>
</organism>
<gene>
    <name evidence="1" type="ORF">M404DRAFT_10044</name>
</gene>
<evidence type="ECO:0000313" key="1">
    <source>
        <dbReference type="EMBL" id="KIO01192.1"/>
    </source>
</evidence>
<proteinExistence type="predicted"/>
<dbReference type="HOGENOM" id="CLU_090730_0_0_1"/>